<dbReference type="Pfam" id="PF14828">
    <property type="entry name" value="Amnionless"/>
    <property type="match status" value="1"/>
</dbReference>
<reference evidence="11" key="1">
    <citation type="submission" date="2025-08" db="UniProtKB">
        <authorList>
            <consortium name="RefSeq"/>
        </authorList>
    </citation>
    <scope>IDENTIFICATION</scope>
</reference>
<comment type="subcellular location">
    <subcellularLocation>
        <location evidence="1">Cell membrane</location>
        <topology evidence="1">Single-pass type I membrane protein</topology>
    </subcellularLocation>
</comment>
<accession>A0A8B7UTH2</accession>
<evidence type="ECO:0000256" key="3">
    <source>
        <dbReference type="ARBA" id="ARBA00022448"/>
    </source>
</evidence>
<keyword evidence="7" id="KW-0653">Protein transport</keyword>
<proteinExistence type="predicted"/>
<keyword evidence="4" id="KW-1003">Cell membrane</keyword>
<keyword evidence="3" id="KW-0813">Transport</keyword>
<organism evidence="11">
    <name type="scientific">Castor canadensis</name>
    <name type="common">American beaver</name>
    <dbReference type="NCBI Taxonomy" id="51338"/>
    <lineage>
        <taxon>Eukaryota</taxon>
        <taxon>Metazoa</taxon>
        <taxon>Chordata</taxon>
        <taxon>Craniata</taxon>
        <taxon>Vertebrata</taxon>
        <taxon>Euteleostomi</taxon>
        <taxon>Mammalia</taxon>
        <taxon>Eutheria</taxon>
        <taxon>Euarchontoglires</taxon>
        <taxon>Glires</taxon>
        <taxon>Rodentia</taxon>
        <taxon>Castorimorpha</taxon>
        <taxon>Castoridae</taxon>
        <taxon>Castor</taxon>
    </lineage>
</organism>
<evidence type="ECO:0000256" key="9">
    <source>
        <dbReference type="ARBA" id="ARBA00023136"/>
    </source>
</evidence>
<name>A0A8B7UTH2_CASCN</name>
<sequence length="453" mass="48124">MGTLGQLLLWLQLCALTQAAYKVWVPNTDFDTATNWSQNRTPCAGDAVRFPADKMVSVLVRESHAISDMLLPLDGELVLASGAGFSAAGAGSDLDCNSGAPTVFRNPDRFSWLDPHLWRSGDEARGLFSVDAERVPCRHDDVLFPPNASFRVELGSGANPARVHSVSALGQTFTRDEDLAAFLTSSAGRLRFHGPGTLRLDSEVCTDPSGCICGNAETLPWVCAALLQPLGGRCPPAACHNALRPEGHCCDLCGAILSLTHGPTFDLERYRARLLDIFVALPQNQGLQVAVSKVSRVSQLRGADTEIQVVLAETQPGTSGAERLAQALVADVAEHGEALGVLSAALRQSDAQVEGSSTAGQDAPRSLAGLASGVAFAVLLALLGTLLLLCRTGRLRWRRPEEAAPTEMPLGFRNPVFDLADKELPTSLASKVDSSASHSYFVNPLFFGTEAEA</sequence>
<evidence type="ECO:0000256" key="7">
    <source>
        <dbReference type="ARBA" id="ARBA00022927"/>
    </source>
</evidence>
<keyword evidence="9" id="KW-0472">Membrane</keyword>
<evidence type="ECO:0000256" key="6">
    <source>
        <dbReference type="ARBA" id="ARBA00022729"/>
    </source>
</evidence>
<dbReference type="GO" id="GO:0016324">
    <property type="term" value="C:apical plasma membrane"/>
    <property type="evidence" value="ECO:0007669"/>
    <property type="project" value="TreeGrafter"/>
</dbReference>
<dbReference type="PANTHER" id="PTHR14995:SF2">
    <property type="entry name" value="PROTEIN AMNIONLESS"/>
    <property type="match status" value="1"/>
</dbReference>
<dbReference type="CTD" id="81693"/>
<dbReference type="RefSeq" id="XP_020022951.2">
    <property type="nucleotide sequence ID" value="XM_020167362.2"/>
</dbReference>
<dbReference type="OrthoDB" id="10067964at2759"/>
<evidence type="ECO:0000256" key="1">
    <source>
        <dbReference type="ARBA" id="ARBA00004251"/>
    </source>
</evidence>
<evidence type="ECO:0000256" key="2">
    <source>
        <dbReference type="ARBA" id="ARBA00021200"/>
    </source>
</evidence>
<gene>
    <name evidence="11" type="primary">Amn</name>
</gene>
<evidence type="ECO:0000256" key="8">
    <source>
        <dbReference type="ARBA" id="ARBA00022989"/>
    </source>
</evidence>
<dbReference type="GO" id="GO:0015031">
    <property type="term" value="P:protein transport"/>
    <property type="evidence" value="ECO:0007669"/>
    <property type="project" value="UniProtKB-KW"/>
</dbReference>
<dbReference type="GeneID" id="109688803"/>
<evidence type="ECO:0000256" key="4">
    <source>
        <dbReference type="ARBA" id="ARBA00022475"/>
    </source>
</evidence>
<dbReference type="KEGG" id="ccan:109688803"/>
<dbReference type="GO" id="GO:0030139">
    <property type="term" value="C:endocytic vesicle"/>
    <property type="evidence" value="ECO:0007669"/>
    <property type="project" value="TreeGrafter"/>
</dbReference>
<evidence type="ECO:0000256" key="5">
    <source>
        <dbReference type="ARBA" id="ARBA00022692"/>
    </source>
</evidence>
<dbReference type="InterPro" id="IPR026112">
    <property type="entry name" value="AMN"/>
</dbReference>
<evidence type="ECO:0000313" key="11">
    <source>
        <dbReference type="RefSeq" id="XP_020022951.2"/>
    </source>
</evidence>
<dbReference type="PANTHER" id="PTHR14995">
    <property type="entry name" value="AMNIONLESS"/>
    <property type="match status" value="1"/>
</dbReference>
<protein>
    <recommendedName>
        <fullName evidence="2">Protein amnionless</fullName>
    </recommendedName>
</protein>
<keyword evidence="10" id="KW-1185">Reference proteome</keyword>
<keyword evidence="8" id="KW-1133">Transmembrane helix</keyword>
<dbReference type="AlphaFoldDB" id="A0A8B7UTH2"/>
<keyword evidence="5" id="KW-0812">Transmembrane</keyword>
<dbReference type="GO" id="GO:0006898">
    <property type="term" value="P:receptor-mediated endocytosis"/>
    <property type="evidence" value="ECO:0007669"/>
    <property type="project" value="TreeGrafter"/>
</dbReference>
<dbReference type="Proteomes" id="UP001732720">
    <property type="component" value="Chromosome 3"/>
</dbReference>
<keyword evidence="6" id="KW-0732">Signal</keyword>
<evidence type="ECO:0000313" key="10">
    <source>
        <dbReference type="Proteomes" id="UP001732720"/>
    </source>
</evidence>